<gene>
    <name evidence="1" type="ORF">NCTC9140_00132</name>
</gene>
<dbReference type="Proteomes" id="UP000254938">
    <property type="component" value="Unassembled WGS sequence"/>
</dbReference>
<dbReference type="EMBL" id="UGKQ01000001">
    <property type="protein sequence ID" value="STS78500.1"/>
    <property type="molecule type" value="Genomic_DNA"/>
</dbReference>
<evidence type="ECO:0000313" key="1">
    <source>
        <dbReference type="EMBL" id="STS78500.1"/>
    </source>
</evidence>
<dbReference type="AlphaFoldDB" id="A0A377TK71"/>
<reference evidence="1 2" key="1">
    <citation type="submission" date="2018-06" db="EMBL/GenBank/DDBJ databases">
        <authorList>
            <consortium name="Pathogen Informatics"/>
            <person name="Doyle S."/>
        </authorList>
    </citation>
    <scope>NUCLEOTIDE SEQUENCE [LARGE SCALE GENOMIC DNA]</scope>
    <source>
        <strain evidence="1 2">NCTC9140</strain>
    </source>
</reference>
<protein>
    <submittedName>
        <fullName evidence="1">Uncharacterized protein</fullName>
    </submittedName>
</protein>
<accession>A0A377TK71</accession>
<proteinExistence type="predicted"/>
<organism evidence="1 2">
    <name type="scientific">Klebsiella pneumoniae</name>
    <dbReference type="NCBI Taxonomy" id="573"/>
    <lineage>
        <taxon>Bacteria</taxon>
        <taxon>Pseudomonadati</taxon>
        <taxon>Pseudomonadota</taxon>
        <taxon>Gammaproteobacteria</taxon>
        <taxon>Enterobacterales</taxon>
        <taxon>Enterobacteriaceae</taxon>
        <taxon>Klebsiella/Raoultella group</taxon>
        <taxon>Klebsiella</taxon>
        <taxon>Klebsiella pneumoniae complex</taxon>
    </lineage>
</organism>
<name>A0A377TK71_KLEPN</name>
<sequence>MNIQLEEYLSELTQLQNERMVNEHGLRSEILRPYISEETGPMLHFVTDIGSQYNIEDVIGNESSFLSLLNGNVTIKPRIYNFAIATINKTVANMLKEEYQERYAFIQKKTNGEIFRLEETIKKIKYDIQNTFSYDLAFFIKNMGRVGFEKRFAGSDISVHHEGVTSADNSSNLDFIFFLLSHGYLSTDYMAYRSVFMPGSLSTEDNNFIRAVTSGRSPDETAKMPISNIANTVVKLRNLGMLMHDNAWHSQLLRHLLYNDNISMKTIMQMQLEAGAEQRMIRLAKEIFPRWDTHHAAEIHQVDGRRRWPFVQYDPPDW</sequence>
<evidence type="ECO:0000313" key="2">
    <source>
        <dbReference type="Proteomes" id="UP000254938"/>
    </source>
</evidence>